<keyword evidence="3" id="KW-1185">Reference proteome</keyword>
<proteinExistence type="predicted"/>
<reference evidence="2 3" key="1">
    <citation type="submission" date="2018-01" db="EMBL/GenBank/DDBJ databases">
        <title>Genomic Encyclopedia of Archaeal and Bacterial Type Strains, Phase II (KMG-II): from individual species to whole genera.</title>
        <authorList>
            <person name="Goeker M."/>
        </authorList>
    </citation>
    <scope>NUCLEOTIDE SEQUENCE [LARGE SCALE GENOMIC DNA]</scope>
    <source>
        <strain evidence="2 3">DSM 17023</strain>
    </source>
</reference>
<comment type="caution">
    <text evidence="2">The sequence shown here is derived from an EMBL/GenBank/DDBJ whole genome shotgun (WGS) entry which is preliminary data.</text>
</comment>
<keyword evidence="1" id="KW-0472">Membrane</keyword>
<evidence type="ECO:0000313" key="2">
    <source>
        <dbReference type="EMBL" id="POF29432.1"/>
    </source>
</evidence>
<dbReference type="SUPFAM" id="SSF48452">
    <property type="entry name" value="TPR-like"/>
    <property type="match status" value="1"/>
</dbReference>
<dbReference type="AlphaFoldDB" id="A0A2S3UNZ0"/>
<dbReference type="Proteomes" id="UP000236959">
    <property type="component" value="Unassembled WGS sequence"/>
</dbReference>
<keyword evidence="1" id="KW-1133">Transmembrane helix</keyword>
<dbReference type="EMBL" id="PPCN01000009">
    <property type="protein sequence ID" value="POF29432.1"/>
    <property type="molecule type" value="Genomic_DNA"/>
</dbReference>
<protein>
    <recommendedName>
        <fullName evidence="4">Tetratricopeptide repeat protein</fullName>
    </recommendedName>
</protein>
<evidence type="ECO:0000256" key="1">
    <source>
        <dbReference type="SAM" id="Phobius"/>
    </source>
</evidence>
<gene>
    <name evidence="2" type="ORF">CLV41_109208</name>
</gene>
<organism evidence="2 3">
    <name type="scientific">Roseibium marinum</name>
    <dbReference type="NCBI Taxonomy" id="281252"/>
    <lineage>
        <taxon>Bacteria</taxon>
        <taxon>Pseudomonadati</taxon>
        <taxon>Pseudomonadota</taxon>
        <taxon>Alphaproteobacteria</taxon>
        <taxon>Hyphomicrobiales</taxon>
        <taxon>Stappiaceae</taxon>
        <taxon>Roseibium</taxon>
    </lineage>
</organism>
<feature type="transmembrane region" description="Helical" evidence="1">
    <location>
        <begin position="134"/>
        <end position="155"/>
    </location>
</feature>
<evidence type="ECO:0008006" key="4">
    <source>
        <dbReference type="Google" id="ProtNLM"/>
    </source>
</evidence>
<keyword evidence="1" id="KW-0812">Transmembrane</keyword>
<name>A0A2S3UNZ0_9HYPH</name>
<dbReference type="Gene3D" id="1.25.40.10">
    <property type="entry name" value="Tetratricopeptide repeat domain"/>
    <property type="match status" value="1"/>
</dbReference>
<sequence>MGARMESTKAPLPDKEILLGFLEKVCNGQEISGSPRLQDFLTYVVTETLEGRGGQIFGKTIAEDVYKRPPSSGIDSSNLVRVDAGRLRRALESYYNGDGAKDAVRFHIDSGQYAVRFETQFDTPPARTGPRRNLLIAATAFLVLLVAGGLVYVFLQTFYPQSGRIVGPAKGLNKTQREVLLNRSPATLEAVDLATQARSLIFPASNPARLTATRGMFERAVELSPNYYGGHAGLAQIVGLQTFLLPPGEERDALIELGYWHAKVALDLSPASPWTQSALGWMEFVRGNIDEARSISGHAIEIDPDDLSVLNFDSLIGIFSGDFNHVVQTANPANFEGQDLRRHVFTVSYAVAKFHLGEYDAALAALNEAASLGGPTSPISYAYLIAAHQRSGEESTARKLLGDFVTSWPNSRLETLLRRLYVHPEDADTLFDALKAAGWKSSDQ</sequence>
<accession>A0A2S3UNZ0</accession>
<evidence type="ECO:0000313" key="3">
    <source>
        <dbReference type="Proteomes" id="UP000236959"/>
    </source>
</evidence>
<dbReference type="InterPro" id="IPR011990">
    <property type="entry name" value="TPR-like_helical_dom_sf"/>
</dbReference>